<dbReference type="Gene3D" id="1.20.120.450">
    <property type="entry name" value="dinb family like domain"/>
    <property type="match status" value="1"/>
</dbReference>
<dbReference type="SUPFAM" id="SSF109854">
    <property type="entry name" value="DinB/YfiT-like putative metalloenzymes"/>
    <property type="match status" value="1"/>
</dbReference>
<evidence type="ECO:0000313" key="1">
    <source>
        <dbReference type="EMBL" id="MXU65884.1"/>
    </source>
</evidence>
<proteinExistence type="predicted"/>
<reference evidence="1 2" key="1">
    <citation type="submission" date="2019-12" db="EMBL/GenBank/DDBJ databases">
        <title>Strain KN286 was isolated from seawater, which was collected from Caroline Seamount in the tropical western Pacific.</title>
        <authorList>
            <person name="Wang Q."/>
        </authorList>
    </citation>
    <scope>NUCLEOTIDE SEQUENCE [LARGE SCALE GENOMIC DNA]</scope>
    <source>
        <strain evidence="1 2">KN286</strain>
    </source>
</reference>
<name>A0A6B0TXM6_9RHOB</name>
<dbReference type="RefSeq" id="WP_160854763.1">
    <property type="nucleotide sequence ID" value="NZ_WUWG01000003.1"/>
</dbReference>
<protein>
    <submittedName>
        <fullName evidence="1">DUF1993 family protein</fullName>
    </submittedName>
</protein>
<accession>A0A6B0TXM6</accession>
<evidence type="ECO:0000313" key="2">
    <source>
        <dbReference type="Proteomes" id="UP000436016"/>
    </source>
</evidence>
<dbReference type="EMBL" id="WUWG01000003">
    <property type="protein sequence ID" value="MXU65884.1"/>
    <property type="molecule type" value="Genomic_DNA"/>
</dbReference>
<dbReference type="InterPro" id="IPR018531">
    <property type="entry name" value="DUF1993"/>
</dbReference>
<dbReference type="PANTHER" id="PTHR36922:SF1">
    <property type="entry name" value="DUF1993 DOMAIN-CONTAINING PROTEIN"/>
    <property type="match status" value="1"/>
</dbReference>
<comment type="caution">
    <text evidence="1">The sequence shown here is derived from an EMBL/GenBank/DDBJ whole genome shotgun (WGS) entry which is preliminary data.</text>
</comment>
<dbReference type="AlphaFoldDB" id="A0A6B0TXM6"/>
<dbReference type="PANTHER" id="PTHR36922">
    <property type="entry name" value="BLL2446 PROTEIN"/>
    <property type="match status" value="1"/>
</dbReference>
<dbReference type="InterPro" id="IPR034660">
    <property type="entry name" value="DinB/YfiT-like"/>
</dbReference>
<sequence length="185" mass="19645">MNGAGTDAGQGDVSLHALSVPVILHYLDRMDALLAGLAPSELCLLDRRLAPDGFQAHGHFACAQGYALRAVFPVAGRPVPDLPEPSDTRVALRARSAAARAHLAGITPGMMADGAAHRVRHEAGFATLEQDATDYLTLYALPNFIFHLSQGFAILRAQGLPVGKADFDGFHSYPAGFSWVKDGEN</sequence>
<keyword evidence="2" id="KW-1185">Reference proteome</keyword>
<gene>
    <name evidence="1" type="ORF">GSH16_10515</name>
</gene>
<dbReference type="Proteomes" id="UP000436016">
    <property type="component" value="Unassembled WGS sequence"/>
</dbReference>
<organism evidence="1 2">
    <name type="scientific">Oceanomicrobium pacificus</name>
    <dbReference type="NCBI Taxonomy" id="2692916"/>
    <lineage>
        <taxon>Bacteria</taxon>
        <taxon>Pseudomonadati</taxon>
        <taxon>Pseudomonadota</taxon>
        <taxon>Alphaproteobacteria</taxon>
        <taxon>Rhodobacterales</taxon>
        <taxon>Paracoccaceae</taxon>
        <taxon>Oceanomicrobium</taxon>
    </lineage>
</organism>
<dbReference type="Pfam" id="PF09351">
    <property type="entry name" value="DUF1993"/>
    <property type="match status" value="1"/>
</dbReference>